<dbReference type="PANTHER" id="PTHR13349">
    <property type="entry name" value="TRANSLATION MACHINERY-ASSOCIATED PROTEIN 16"/>
    <property type="match status" value="1"/>
</dbReference>
<keyword evidence="3" id="KW-1185">Reference proteome</keyword>
<gene>
    <name evidence="2" type="ORF">RI129_000355</name>
</gene>
<reference evidence="2 3" key="1">
    <citation type="journal article" date="2024" name="Insects">
        <title>An Improved Chromosome-Level Genome Assembly of the Firefly Pyrocoelia pectoralis.</title>
        <authorList>
            <person name="Fu X."/>
            <person name="Meyer-Rochow V.B."/>
            <person name="Ballantyne L."/>
            <person name="Zhu X."/>
        </authorList>
    </citation>
    <scope>NUCLEOTIDE SEQUENCE [LARGE SCALE GENOMIC DNA]</scope>
    <source>
        <strain evidence="2">XCY_ONT2</strain>
    </source>
</reference>
<evidence type="ECO:0000256" key="1">
    <source>
        <dbReference type="ARBA" id="ARBA00034127"/>
    </source>
</evidence>
<dbReference type="Proteomes" id="UP001329430">
    <property type="component" value="Chromosome 1"/>
</dbReference>
<comment type="similarity">
    <text evidence="1">Belongs to the TMA16 family.</text>
</comment>
<comment type="caution">
    <text evidence="2">The sequence shown here is derived from an EMBL/GenBank/DDBJ whole genome shotgun (WGS) entry which is preliminary data.</text>
</comment>
<evidence type="ECO:0008006" key="4">
    <source>
        <dbReference type="Google" id="ProtNLM"/>
    </source>
</evidence>
<name>A0AAN7ZVN5_9COLE</name>
<organism evidence="2 3">
    <name type="scientific">Pyrocoelia pectoralis</name>
    <dbReference type="NCBI Taxonomy" id="417401"/>
    <lineage>
        <taxon>Eukaryota</taxon>
        <taxon>Metazoa</taxon>
        <taxon>Ecdysozoa</taxon>
        <taxon>Arthropoda</taxon>
        <taxon>Hexapoda</taxon>
        <taxon>Insecta</taxon>
        <taxon>Pterygota</taxon>
        <taxon>Neoptera</taxon>
        <taxon>Endopterygota</taxon>
        <taxon>Coleoptera</taxon>
        <taxon>Polyphaga</taxon>
        <taxon>Elateriformia</taxon>
        <taxon>Elateroidea</taxon>
        <taxon>Lampyridae</taxon>
        <taxon>Lampyrinae</taxon>
        <taxon>Pyrocoelia</taxon>
    </lineage>
</organism>
<dbReference type="Pfam" id="PF11176">
    <property type="entry name" value="Tma16"/>
    <property type="match status" value="1"/>
</dbReference>
<dbReference type="AlphaFoldDB" id="A0AAN7ZVN5"/>
<dbReference type="PANTHER" id="PTHR13349:SF2">
    <property type="entry name" value="TRANSLATION MACHINERY-ASSOCIATED PROTEIN 16"/>
    <property type="match status" value="1"/>
</dbReference>
<accession>A0AAN7ZVN5</accession>
<sequence>MRNLSKELLKCKHPNSRKTKALSKKAKRVILRNENNQAQNLKRTLIANKIQWFLDRIDSSITQCTPQQTEQLIESYLSRFDEELEQITIKQSIGNRKKRQHASRQDVIKMTIEREREEYNTCGLEMPNIMRETDLAAFRLWDGDLVALQHLKLTRISKTMLNKV</sequence>
<proteinExistence type="inferred from homology"/>
<dbReference type="GO" id="GO:0005634">
    <property type="term" value="C:nucleus"/>
    <property type="evidence" value="ECO:0007669"/>
    <property type="project" value="TreeGrafter"/>
</dbReference>
<dbReference type="InterPro" id="IPR021346">
    <property type="entry name" value="Tma16"/>
</dbReference>
<dbReference type="EMBL" id="JAVRBK010000001">
    <property type="protein sequence ID" value="KAK5649326.1"/>
    <property type="molecule type" value="Genomic_DNA"/>
</dbReference>
<dbReference type="FunFam" id="1.20.1440.170:FF:000001">
    <property type="entry name" value="Translation machinery-associated 16 homolog"/>
    <property type="match status" value="1"/>
</dbReference>
<evidence type="ECO:0000313" key="3">
    <source>
        <dbReference type="Proteomes" id="UP001329430"/>
    </source>
</evidence>
<dbReference type="InterPro" id="IPR038356">
    <property type="entry name" value="Tma16_sf"/>
</dbReference>
<dbReference type="Gene3D" id="1.20.1440.170">
    <property type="entry name" value="Translation machinery-associated protein 16-like"/>
    <property type="match status" value="1"/>
</dbReference>
<evidence type="ECO:0000313" key="2">
    <source>
        <dbReference type="EMBL" id="KAK5649326.1"/>
    </source>
</evidence>
<protein>
    <recommendedName>
        <fullName evidence="4">Translation machinery-associated protein 16</fullName>
    </recommendedName>
</protein>